<proteinExistence type="predicted"/>
<dbReference type="GO" id="GO:0016780">
    <property type="term" value="F:phosphotransferase activity, for other substituted phosphate groups"/>
    <property type="evidence" value="ECO:0007669"/>
    <property type="project" value="InterPro"/>
</dbReference>
<feature type="transmembrane region" description="Helical" evidence="1">
    <location>
        <begin position="161"/>
        <end position="183"/>
    </location>
</feature>
<accession>A0A7W8ZZF8</accession>
<evidence type="ECO:0000313" key="3">
    <source>
        <dbReference type="Proteomes" id="UP000561726"/>
    </source>
</evidence>
<evidence type="ECO:0000256" key="1">
    <source>
        <dbReference type="SAM" id="Phobius"/>
    </source>
</evidence>
<gene>
    <name evidence="2" type="ORF">BJ997_003345</name>
</gene>
<dbReference type="OrthoDB" id="7390033at2"/>
<reference evidence="2 3" key="1">
    <citation type="submission" date="2020-08" db="EMBL/GenBank/DDBJ databases">
        <title>Sequencing the genomes of 1000 actinobacteria strains.</title>
        <authorList>
            <person name="Klenk H.-P."/>
        </authorList>
    </citation>
    <scope>NUCLEOTIDE SEQUENCE [LARGE SCALE GENOMIC DNA]</scope>
    <source>
        <strain evidence="2 3">DSM 21065</strain>
    </source>
</reference>
<dbReference type="RefSeq" id="WP_084141807.1">
    <property type="nucleotide sequence ID" value="NZ_JACHBQ010000001.1"/>
</dbReference>
<dbReference type="EMBL" id="JACHBQ010000001">
    <property type="protein sequence ID" value="MBB5642797.1"/>
    <property type="molecule type" value="Genomic_DNA"/>
</dbReference>
<comment type="caution">
    <text evidence="2">The sequence shown here is derived from an EMBL/GenBank/DDBJ whole genome shotgun (WGS) entry which is preliminary data.</text>
</comment>
<keyword evidence="1" id="KW-0472">Membrane</keyword>
<protein>
    <submittedName>
        <fullName evidence="2">Phosphatidylglycerophosphate synthase</fullName>
    </submittedName>
</protein>
<evidence type="ECO:0000313" key="2">
    <source>
        <dbReference type="EMBL" id="MBB5642797.1"/>
    </source>
</evidence>
<dbReference type="Pfam" id="PF01066">
    <property type="entry name" value="CDP-OH_P_transf"/>
    <property type="match status" value="1"/>
</dbReference>
<organism evidence="2 3">
    <name type="scientific">Cryobacterium roopkundense</name>
    <dbReference type="NCBI Taxonomy" id="1001240"/>
    <lineage>
        <taxon>Bacteria</taxon>
        <taxon>Bacillati</taxon>
        <taxon>Actinomycetota</taxon>
        <taxon>Actinomycetes</taxon>
        <taxon>Micrococcales</taxon>
        <taxon>Microbacteriaceae</taxon>
        <taxon>Cryobacterium</taxon>
    </lineage>
</organism>
<feature type="transmembrane region" description="Helical" evidence="1">
    <location>
        <begin position="204"/>
        <end position="225"/>
    </location>
</feature>
<keyword evidence="1" id="KW-0812">Transmembrane</keyword>
<sequence>MTAVGHSRSAGENPDRVATSALDESYLGVVRRLSAAQKPAARSAPAYSRFVNRRLGRYLAAWAYRAGLTPNAVTGISAVWTFSGILLLALFPPSWLLGVAVTLCLVIGYAFDSADGQVSRLRQSSSPAGEWLDHVVDAVKVSTMPIALVIGFYRFDVVPVVWLLVPLTFTIVSAVMFFAMILTEQLRRPRNAMPLAEDRPGKPSWIRALLVAPMDYGVLCLSFLFLGSVPVFTVVYTLIFAGTSAFLLLALVKWFRELRSWTATTAPADPLPGRP</sequence>
<dbReference type="Proteomes" id="UP000561726">
    <property type="component" value="Unassembled WGS sequence"/>
</dbReference>
<dbReference type="InterPro" id="IPR043130">
    <property type="entry name" value="CDP-OH_PTrfase_TM_dom"/>
</dbReference>
<name>A0A7W8ZZF8_9MICO</name>
<dbReference type="Gene3D" id="1.20.120.1760">
    <property type="match status" value="1"/>
</dbReference>
<dbReference type="InterPro" id="IPR000462">
    <property type="entry name" value="CDP-OH_P_trans"/>
</dbReference>
<dbReference type="GO" id="GO:0016020">
    <property type="term" value="C:membrane"/>
    <property type="evidence" value="ECO:0007669"/>
    <property type="project" value="InterPro"/>
</dbReference>
<keyword evidence="1" id="KW-1133">Transmembrane helix</keyword>
<dbReference type="GO" id="GO:0008654">
    <property type="term" value="P:phospholipid biosynthetic process"/>
    <property type="evidence" value="ECO:0007669"/>
    <property type="project" value="InterPro"/>
</dbReference>
<dbReference type="AlphaFoldDB" id="A0A7W8ZZF8"/>
<feature type="transmembrane region" description="Helical" evidence="1">
    <location>
        <begin position="231"/>
        <end position="252"/>
    </location>
</feature>
<feature type="transmembrane region" description="Helical" evidence="1">
    <location>
        <begin position="95"/>
        <end position="114"/>
    </location>
</feature>